<dbReference type="InterPro" id="IPR013083">
    <property type="entry name" value="Znf_RING/FYVE/PHD"/>
</dbReference>
<keyword evidence="5" id="KW-1133">Transmembrane helix</keyword>
<dbReference type="AlphaFoldDB" id="A0A9R1UQE3"/>
<dbReference type="PROSITE" id="PS50089">
    <property type="entry name" value="ZF_RING_2"/>
    <property type="match status" value="1"/>
</dbReference>
<keyword evidence="5" id="KW-0812">Transmembrane</keyword>
<dbReference type="GO" id="GO:0061630">
    <property type="term" value="F:ubiquitin protein ligase activity"/>
    <property type="evidence" value="ECO:0000318"/>
    <property type="project" value="GO_Central"/>
</dbReference>
<dbReference type="GO" id="GO:0016567">
    <property type="term" value="P:protein ubiquitination"/>
    <property type="evidence" value="ECO:0000318"/>
    <property type="project" value="GO_Central"/>
</dbReference>
<evidence type="ECO:0000256" key="2">
    <source>
        <dbReference type="ARBA" id="ARBA00022771"/>
    </source>
</evidence>
<dbReference type="PANTHER" id="PTHR45969">
    <property type="entry name" value="RING ZINC FINGER PROTEIN-RELATED"/>
    <property type="match status" value="1"/>
</dbReference>
<keyword evidence="3" id="KW-0862">Zinc</keyword>
<dbReference type="SUPFAM" id="SSF57850">
    <property type="entry name" value="RING/U-box"/>
    <property type="match status" value="1"/>
</dbReference>
<feature type="transmembrane region" description="Helical" evidence="5">
    <location>
        <begin position="6"/>
        <end position="23"/>
    </location>
</feature>
<gene>
    <name evidence="7" type="ORF">LSAT_V11C800398160</name>
</gene>
<sequence length="133" mass="15701">MKEEISNMLMNIVFYLCILFPIIRIKHDLLSLITEFFSYLLRYDHNTPYPSLVDLPVIRFEELLERRNRSVEEMCFICSADFHLEDVVCQLSRCRHVYHSDCVGQLLQQKQPTCPFCRSPIFSGLSPMACENF</sequence>
<keyword evidence="1" id="KW-0479">Metal-binding</keyword>
<evidence type="ECO:0000256" key="4">
    <source>
        <dbReference type="PROSITE-ProRule" id="PRU00175"/>
    </source>
</evidence>
<keyword evidence="2 4" id="KW-0863">Zinc-finger</keyword>
<dbReference type="Proteomes" id="UP000235145">
    <property type="component" value="Unassembled WGS sequence"/>
</dbReference>
<reference evidence="7 8" key="1">
    <citation type="journal article" date="2017" name="Nat. Commun.">
        <title>Genome assembly with in vitro proximity ligation data and whole-genome triplication in lettuce.</title>
        <authorList>
            <person name="Reyes-Chin-Wo S."/>
            <person name="Wang Z."/>
            <person name="Yang X."/>
            <person name="Kozik A."/>
            <person name="Arikit S."/>
            <person name="Song C."/>
            <person name="Xia L."/>
            <person name="Froenicke L."/>
            <person name="Lavelle D.O."/>
            <person name="Truco M.J."/>
            <person name="Xia R."/>
            <person name="Zhu S."/>
            <person name="Xu C."/>
            <person name="Xu H."/>
            <person name="Xu X."/>
            <person name="Cox K."/>
            <person name="Korf I."/>
            <person name="Meyers B.C."/>
            <person name="Michelmore R.W."/>
        </authorList>
    </citation>
    <scope>NUCLEOTIDE SEQUENCE [LARGE SCALE GENOMIC DNA]</scope>
    <source>
        <strain evidence="8">cv. Salinas</strain>
        <tissue evidence="7">Seedlings</tissue>
    </source>
</reference>
<organism evidence="7 8">
    <name type="scientific">Lactuca sativa</name>
    <name type="common">Garden lettuce</name>
    <dbReference type="NCBI Taxonomy" id="4236"/>
    <lineage>
        <taxon>Eukaryota</taxon>
        <taxon>Viridiplantae</taxon>
        <taxon>Streptophyta</taxon>
        <taxon>Embryophyta</taxon>
        <taxon>Tracheophyta</taxon>
        <taxon>Spermatophyta</taxon>
        <taxon>Magnoliopsida</taxon>
        <taxon>eudicotyledons</taxon>
        <taxon>Gunneridae</taxon>
        <taxon>Pentapetalae</taxon>
        <taxon>asterids</taxon>
        <taxon>campanulids</taxon>
        <taxon>Asterales</taxon>
        <taxon>Asteraceae</taxon>
        <taxon>Cichorioideae</taxon>
        <taxon>Cichorieae</taxon>
        <taxon>Lactucinae</taxon>
        <taxon>Lactuca</taxon>
    </lineage>
</organism>
<dbReference type="InterPro" id="IPR001841">
    <property type="entry name" value="Znf_RING"/>
</dbReference>
<accession>A0A9R1UQE3</accession>
<evidence type="ECO:0000259" key="6">
    <source>
        <dbReference type="PROSITE" id="PS50089"/>
    </source>
</evidence>
<comment type="caution">
    <text evidence="7">The sequence shown here is derived from an EMBL/GenBank/DDBJ whole genome shotgun (WGS) entry which is preliminary data.</text>
</comment>
<evidence type="ECO:0000313" key="8">
    <source>
        <dbReference type="Proteomes" id="UP000235145"/>
    </source>
</evidence>
<dbReference type="EMBL" id="NBSK02000008">
    <property type="protein sequence ID" value="KAJ0191780.1"/>
    <property type="molecule type" value="Genomic_DNA"/>
</dbReference>
<evidence type="ECO:0000313" key="7">
    <source>
        <dbReference type="EMBL" id="KAJ0191780.1"/>
    </source>
</evidence>
<keyword evidence="5" id="KW-0472">Membrane</keyword>
<keyword evidence="8" id="KW-1185">Reference proteome</keyword>
<feature type="domain" description="RING-type" evidence="6">
    <location>
        <begin position="75"/>
        <end position="118"/>
    </location>
</feature>
<evidence type="ECO:0000256" key="3">
    <source>
        <dbReference type="ARBA" id="ARBA00022833"/>
    </source>
</evidence>
<protein>
    <recommendedName>
        <fullName evidence="6">RING-type domain-containing protein</fullName>
    </recommendedName>
</protein>
<evidence type="ECO:0000256" key="5">
    <source>
        <dbReference type="SAM" id="Phobius"/>
    </source>
</evidence>
<dbReference type="Gramene" id="rna-gnl|WGS:NBSK|LSAT_8X24401_mrna">
    <property type="protein sequence ID" value="cds-PLY94127.1"/>
    <property type="gene ID" value="gene-LSAT_8X24401"/>
</dbReference>
<evidence type="ECO:0000256" key="1">
    <source>
        <dbReference type="ARBA" id="ARBA00022723"/>
    </source>
</evidence>
<dbReference type="Gene3D" id="3.30.40.10">
    <property type="entry name" value="Zinc/RING finger domain, C3HC4 (zinc finger)"/>
    <property type="match status" value="1"/>
</dbReference>
<dbReference type="PANTHER" id="PTHR45969:SF9">
    <property type="entry name" value="RING-TYPE DOMAIN-CONTAINING PROTEIN"/>
    <property type="match status" value="1"/>
</dbReference>
<proteinExistence type="predicted"/>
<dbReference type="GO" id="GO:0008270">
    <property type="term" value="F:zinc ion binding"/>
    <property type="evidence" value="ECO:0007669"/>
    <property type="project" value="UniProtKB-KW"/>
</dbReference>
<name>A0A9R1UQE3_LACSA</name>
<dbReference type="Pfam" id="PF13639">
    <property type="entry name" value="zf-RING_2"/>
    <property type="match status" value="1"/>
</dbReference>